<dbReference type="Pfam" id="PF00329">
    <property type="entry name" value="Complex1_30kDa"/>
    <property type="match status" value="1"/>
</dbReference>
<evidence type="ECO:0000259" key="3">
    <source>
        <dbReference type="Pfam" id="PF00329"/>
    </source>
</evidence>
<evidence type="ECO:0000313" key="5">
    <source>
        <dbReference type="RefSeq" id="XP_058982816.1"/>
    </source>
</evidence>
<accession>A0ABM3VAJ4</accession>
<organism evidence="4 5">
    <name type="scientific">Musca domestica</name>
    <name type="common">House fly</name>
    <dbReference type="NCBI Taxonomy" id="7370"/>
    <lineage>
        <taxon>Eukaryota</taxon>
        <taxon>Metazoa</taxon>
        <taxon>Ecdysozoa</taxon>
        <taxon>Arthropoda</taxon>
        <taxon>Hexapoda</taxon>
        <taxon>Insecta</taxon>
        <taxon>Pterygota</taxon>
        <taxon>Neoptera</taxon>
        <taxon>Endopterygota</taxon>
        <taxon>Diptera</taxon>
        <taxon>Brachycera</taxon>
        <taxon>Muscomorpha</taxon>
        <taxon>Muscoidea</taxon>
        <taxon>Muscidae</taxon>
        <taxon>Musca</taxon>
    </lineage>
</organism>
<feature type="domain" description="NADH:ubiquinone oxidoreductase 30kDa subunit" evidence="3">
    <location>
        <begin position="87"/>
        <end position="149"/>
    </location>
</feature>
<name>A0ABM3VAJ4_MUSDO</name>
<evidence type="ECO:0000313" key="4">
    <source>
        <dbReference type="Proteomes" id="UP001652621"/>
    </source>
</evidence>
<dbReference type="RefSeq" id="XP_058982816.1">
    <property type="nucleotide sequence ID" value="XM_059126833.1"/>
</dbReference>
<dbReference type="Gene3D" id="3.30.460.80">
    <property type="entry name" value="NADH:ubiquinone oxidoreductase, 30kDa subunit"/>
    <property type="match status" value="1"/>
</dbReference>
<dbReference type="PANTHER" id="PTHR10884:SF14">
    <property type="entry name" value="NADH DEHYDROGENASE [UBIQUINONE] IRON-SULFUR PROTEIN 3, MITOCHONDRIAL"/>
    <property type="match status" value="1"/>
</dbReference>
<proteinExistence type="inferred from homology"/>
<protein>
    <recommendedName>
        <fullName evidence="2">NADH dehydrogenase [ubiquinone] iron-sulfur protein 3, mitochondrial</fullName>
    </recommendedName>
</protein>
<sequence>MAGLIRNVGLRLASQAVAKNGVAAASNVGALRLASTATDAQSNKPTIRKPNETARSHLSDFGRYVAECLPKYVQKVQLTSGDELEVLIAPEGVVPVLQFLKDHHQAQFANLVDIAGMDVPSRKYRFEVIYSILSLRYNSCIRVKTYTDELTLFNSGEWG</sequence>
<gene>
    <name evidence="5" type="primary">LOC131804252</name>
</gene>
<keyword evidence="4" id="KW-1185">Reference proteome</keyword>
<evidence type="ECO:0000256" key="1">
    <source>
        <dbReference type="ARBA" id="ARBA00007569"/>
    </source>
</evidence>
<dbReference type="Proteomes" id="UP001652621">
    <property type="component" value="Unplaced"/>
</dbReference>
<evidence type="ECO:0000256" key="2">
    <source>
        <dbReference type="ARBA" id="ARBA00020084"/>
    </source>
</evidence>
<dbReference type="GeneID" id="131804252"/>
<dbReference type="PANTHER" id="PTHR10884">
    <property type="entry name" value="NADH DEHYDROGENASE UBIQUINONE IRON-SULFUR PROTEIN 3"/>
    <property type="match status" value="1"/>
</dbReference>
<reference evidence="5" key="1">
    <citation type="submission" date="2025-08" db="UniProtKB">
        <authorList>
            <consortium name="RefSeq"/>
        </authorList>
    </citation>
    <scope>IDENTIFICATION</scope>
    <source>
        <strain evidence="5">Aabys</strain>
        <tissue evidence="5">Whole body</tissue>
    </source>
</reference>
<dbReference type="SUPFAM" id="SSF143243">
    <property type="entry name" value="Nqo5-like"/>
    <property type="match status" value="1"/>
</dbReference>
<dbReference type="InterPro" id="IPR037232">
    <property type="entry name" value="NADH_quin_OxRdtase_su_C/D-like"/>
</dbReference>
<comment type="similarity">
    <text evidence="1">Belongs to the complex I 30 kDa subunit family.</text>
</comment>
<dbReference type="InterPro" id="IPR001268">
    <property type="entry name" value="NADH_UbQ_OxRdtase_30kDa_su"/>
</dbReference>